<dbReference type="EMBL" id="KN847318">
    <property type="protein sequence ID" value="KIW59596.1"/>
    <property type="molecule type" value="Genomic_DNA"/>
</dbReference>
<dbReference type="PANTHER" id="PTHR43788:SF8">
    <property type="entry name" value="DNA-BINDING PROTEIN SMUBP-2"/>
    <property type="match status" value="1"/>
</dbReference>
<keyword evidence="4" id="KW-0347">Helicase</keyword>
<feature type="compositionally biased region" description="Polar residues" evidence="6">
    <location>
        <begin position="463"/>
        <end position="487"/>
    </location>
</feature>
<dbReference type="CDD" id="cd18808">
    <property type="entry name" value="SF1_C_Upf1"/>
    <property type="match status" value="1"/>
</dbReference>
<evidence type="ECO:0000256" key="1">
    <source>
        <dbReference type="ARBA" id="ARBA00007913"/>
    </source>
</evidence>
<evidence type="ECO:0000313" key="9">
    <source>
        <dbReference type="EMBL" id="KIW59596.1"/>
    </source>
</evidence>
<feature type="region of interest" description="Disordered" evidence="6">
    <location>
        <begin position="412"/>
        <end position="451"/>
    </location>
</feature>
<dbReference type="GO" id="GO:0005524">
    <property type="term" value="F:ATP binding"/>
    <property type="evidence" value="ECO:0007669"/>
    <property type="project" value="UniProtKB-KW"/>
</dbReference>
<feature type="compositionally biased region" description="Polar residues" evidence="6">
    <location>
        <begin position="506"/>
        <end position="515"/>
    </location>
</feature>
<evidence type="ECO:0000256" key="3">
    <source>
        <dbReference type="ARBA" id="ARBA00022801"/>
    </source>
</evidence>
<dbReference type="Proteomes" id="UP000054342">
    <property type="component" value="Unassembled WGS sequence"/>
</dbReference>
<dbReference type="GO" id="GO:0043139">
    <property type="term" value="F:5'-3' DNA helicase activity"/>
    <property type="evidence" value="ECO:0007669"/>
    <property type="project" value="TreeGrafter"/>
</dbReference>
<evidence type="ECO:0000256" key="2">
    <source>
        <dbReference type="ARBA" id="ARBA00022741"/>
    </source>
</evidence>
<dbReference type="SUPFAM" id="SSF52540">
    <property type="entry name" value="P-loop containing nucleoside triphosphate hydrolases"/>
    <property type="match status" value="1"/>
</dbReference>
<keyword evidence="2" id="KW-0547">Nucleotide-binding</keyword>
<evidence type="ECO:0008006" key="11">
    <source>
        <dbReference type="Google" id="ProtNLM"/>
    </source>
</evidence>
<evidence type="ECO:0000256" key="5">
    <source>
        <dbReference type="ARBA" id="ARBA00022840"/>
    </source>
</evidence>
<feature type="domain" description="DNA2/NAM7 helicase helicase" evidence="7">
    <location>
        <begin position="682"/>
        <end position="1007"/>
    </location>
</feature>
<dbReference type="InterPro" id="IPR027417">
    <property type="entry name" value="P-loop_NTPase"/>
</dbReference>
<name>A0A0D2C440_9EURO</name>
<sequence length="1303" mass="145484">MASPTQSFEHLGGDGDDNFFNIPENVLNWFSVPPPNPPQVRSIHEWQEKYTREVQVAVAFSNRNTNNNWSPMKVGPKGYAFLFSIVGGTCYPRFVLKLALHHPKGPQFNVTLRAVFPIYGDDGLNYARDPLPVIQAQPLRGSTNNPLNPDGSWMLSNAMMNLKYGRYIVDQQGTAQTGIKVGSEVEKISWSTEIGPITTRFNDNLAAAGFTNEQVNIATNFCKIKAPETKVDIRTAKVANLDMQYRLIIALPSPVPPPFPTIDARYNSGLKCLKPIHIKNIPNVFNTPIKHLNHFALRKNGWNQQNNFPNSLITASDERALIPMPYDCRFDSTRHYEAVQMLGLAREVQAQQPDAANMFNRQYGFVLVPVPNSFDNSEFLIFLNVRPTRRDLFDTQMAPPEPGCKVKITIQQGQLPRPASPEGPLLGSRSASNASQTSYARPGGQSSPDLRSRALSIASQRSILGQASGTAPPSTPVRSHTRNTSGVSVRGSPASRPGTPPHWNIPSPQNPTSPFGSPGPNSPQGLHHTAGLDMPNISSLIVSSDTNTPGNVDTWHGPTIARSADSVEWDGLVVPNPEKRVDEFEICIYLRVPSAANPLGGMVTGSRHGDFRFGNPNAGVHAQAEQAIRLAMHGDMSYYGIPRQNWMQALLFARENRSLEQQGRGPTPKDGARIPDSLKNKLTAKQKEALEAAISNNTVNSNQLNHYVVFVKGPPATGKSTVSQCIACHCYNFGEKLLIACGTNRALTHLANKILEVLPKSNKSWLVENSVPGVYRLETDFDESFQQIDRNAHAYQHECQGENEPRVHNPEVRNLRGTAISEAEFQYVEQYVKRRVLTGRPLSLGDHILERLRKARAQPAQSVWTFEDYSEEESKKEFDLLWDFIALRQAAARHQVFFVELVGESEPQRQARFEDLDNVQKNIVNETGKAWRNLQSFYIKNAKVVLVTAQTAGRRILKSYRADRVIIEEAGQLDEPNSLNAFVRSYSTLKKVIWTGDPDQLPPTTLSYSLNEASLYRAKSQMERLVESGVEVIELDKQFRMHPHIANFISREFYGNRVTNGPAVATRSGTTTFRNWVRDYAARNDQNIHNPANSLFISVRGADVYPRKQATSLCNPAYIERTHDVVMDLLRFITSELNLTNIQQLRGRMNIAVACYYTEELSLLKKWLYQIENLVGMVEVVTIDSTQGWEFDVVILSTTRPGGQFGLGFVADRKRQNVGLSRAKIGHVTIGHKNMGDPISDKPGYKGSKGGHGFSAWERYWKYHFEELKCYIEVPGHFAKAAQALNVNPDNYEVATDKRATPA</sequence>
<dbReference type="InterPro" id="IPR041677">
    <property type="entry name" value="DNA2/NAM7_AAA_11"/>
</dbReference>
<dbReference type="Pfam" id="PF13087">
    <property type="entry name" value="AAA_12"/>
    <property type="match status" value="1"/>
</dbReference>
<dbReference type="PANTHER" id="PTHR43788">
    <property type="entry name" value="DNA2/NAM7 HELICASE FAMILY MEMBER"/>
    <property type="match status" value="1"/>
</dbReference>
<dbReference type="Pfam" id="PF13086">
    <property type="entry name" value="AAA_11"/>
    <property type="match status" value="1"/>
</dbReference>
<keyword evidence="3" id="KW-0378">Hydrolase</keyword>
<dbReference type="GO" id="GO:0016787">
    <property type="term" value="F:hydrolase activity"/>
    <property type="evidence" value="ECO:0007669"/>
    <property type="project" value="UniProtKB-KW"/>
</dbReference>
<dbReference type="STRING" id="348802.A0A0D2C440"/>
<feature type="compositionally biased region" description="Polar residues" evidence="6">
    <location>
        <begin position="429"/>
        <end position="449"/>
    </location>
</feature>
<reference evidence="9 10" key="1">
    <citation type="submission" date="2015-01" db="EMBL/GenBank/DDBJ databases">
        <title>The Genome Sequence of Exophiala xenobiotica CBS118157.</title>
        <authorList>
            <consortium name="The Broad Institute Genomics Platform"/>
            <person name="Cuomo C."/>
            <person name="de Hoog S."/>
            <person name="Gorbushina A."/>
            <person name="Stielow B."/>
            <person name="Teixiera M."/>
            <person name="Abouelleil A."/>
            <person name="Chapman S.B."/>
            <person name="Priest M."/>
            <person name="Young S.K."/>
            <person name="Wortman J."/>
            <person name="Nusbaum C."/>
            <person name="Birren B."/>
        </authorList>
    </citation>
    <scope>NUCLEOTIDE SEQUENCE [LARGE SCALE GENOMIC DNA]</scope>
    <source>
        <strain evidence="9 10">CBS 118157</strain>
    </source>
</reference>
<dbReference type="InterPro" id="IPR050534">
    <property type="entry name" value="Coronavir_polyprotein_1ab"/>
</dbReference>
<keyword evidence="5" id="KW-0067">ATP-binding</keyword>
<dbReference type="OrthoDB" id="6513042at2759"/>
<accession>A0A0D2C440</accession>
<dbReference type="HOGENOM" id="CLU_009592_0_0_1"/>
<organism evidence="9 10">
    <name type="scientific">Exophiala xenobiotica</name>
    <dbReference type="NCBI Taxonomy" id="348802"/>
    <lineage>
        <taxon>Eukaryota</taxon>
        <taxon>Fungi</taxon>
        <taxon>Dikarya</taxon>
        <taxon>Ascomycota</taxon>
        <taxon>Pezizomycotina</taxon>
        <taxon>Eurotiomycetes</taxon>
        <taxon>Chaetothyriomycetidae</taxon>
        <taxon>Chaetothyriales</taxon>
        <taxon>Herpotrichiellaceae</taxon>
        <taxon>Exophiala</taxon>
    </lineage>
</organism>
<dbReference type="GeneID" id="25325944"/>
<dbReference type="InterPro" id="IPR047187">
    <property type="entry name" value="SF1_C_Upf1"/>
</dbReference>
<comment type="similarity">
    <text evidence="1">Belongs to the DNA2/NAM7 helicase family.</text>
</comment>
<proteinExistence type="inferred from homology"/>
<dbReference type="Gene3D" id="3.40.50.300">
    <property type="entry name" value="P-loop containing nucleotide triphosphate hydrolases"/>
    <property type="match status" value="2"/>
</dbReference>
<gene>
    <name evidence="9" type="ORF">PV05_04036</name>
</gene>
<evidence type="ECO:0000259" key="8">
    <source>
        <dbReference type="Pfam" id="PF13087"/>
    </source>
</evidence>
<keyword evidence="10" id="KW-1185">Reference proteome</keyword>
<feature type="domain" description="DNA2/NAM7 helicase-like C-terminal" evidence="8">
    <location>
        <begin position="1019"/>
        <end position="1233"/>
    </location>
</feature>
<evidence type="ECO:0000313" key="10">
    <source>
        <dbReference type="Proteomes" id="UP000054342"/>
    </source>
</evidence>
<evidence type="ECO:0000259" key="7">
    <source>
        <dbReference type="Pfam" id="PF13086"/>
    </source>
</evidence>
<feature type="region of interest" description="Disordered" evidence="6">
    <location>
        <begin position="463"/>
        <end position="532"/>
    </location>
</feature>
<evidence type="ECO:0000256" key="6">
    <source>
        <dbReference type="SAM" id="MobiDB-lite"/>
    </source>
</evidence>
<dbReference type="RefSeq" id="XP_013320180.1">
    <property type="nucleotide sequence ID" value="XM_013464726.1"/>
</dbReference>
<dbReference type="InterPro" id="IPR041679">
    <property type="entry name" value="DNA2/NAM7-like_C"/>
</dbReference>
<protein>
    <recommendedName>
        <fullName evidence="11">DNA2/NAM7 helicase-like C-terminal domain-containing protein</fullName>
    </recommendedName>
</protein>
<evidence type="ECO:0000256" key="4">
    <source>
        <dbReference type="ARBA" id="ARBA00022806"/>
    </source>
</evidence>